<dbReference type="SUPFAM" id="SSF46689">
    <property type="entry name" value="Homeodomain-like"/>
    <property type="match status" value="1"/>
</dbReference>
<dbReference type="SUPFAM" id="SSF48498">
    <property type="entry name" value="Tetracyclin repressor-like, C-terminal domain"/>
    <property type="match status" value="1"/>
</dbReference>
<dbReference type="PATRIC" id="fig|1423725.3.peg.211"/>
<evidence type="ECO:0000259" key="6">
    <source>
        <dbReference type="PROSITE" id="PS50977"/>
    </source>
</evidence>
<feature type="domain" description="HTH tetR-type" evidence="6">
    <location>
        <begin position="10"/>
        <end position="70"/>
    </location>
</feature>
<dbReference type="InterPro" id="IPR001647">
    <property type="entry name" value="HTH_TetR"/>
</dbReference>
<keyword evidence="4" id="KW-0804">Transcription</keyword>
<dbReference type="AlphaFoldDB" id="A0A0R2D950"/>
<organism evidence="7 8">
    <name type="scientific">Liquorilactobacillus aquaticus DSM 21051</name>
    <dbReference type="NCBI Taxonomy" id="1423725"/>
    <lineage>
        <taxon>Bacteria</taxon>
        <taxon>Bacillati</taxon>
        <taxon>Bacillota</taxon>
        <taxon>Bacilli</taxon>
        <taxon>Lactobacillales</taxon>
        <taxon>Lactobacillaceae</taxon>
        <taxon>Liquorilactobacillus</taxon>
    </lineage>
</organism>
<dbReference type="InterPro" id="IPR009057">
    <property type="entry name" value="Homeodomain-like_sf"/>
</dbReference>
<proteinExistence type="predicted"/>
<evidence type="ECO:0000256" key="2">
    <source>
        <dbReference type="ARBA" id="ARBA00023015"/>
    </source>
</evidence>
<dbReference type="Gene3D" id="1.10.357.10">
    <property type="entry name" value="Tetracycline Repressor, domain 2"/>
    <property type="match status" value="1"/>
</dbReference>
<dbReference type="PRINTS" id="PR00400">
    <property type="entry name" value="TETREPRESSOR"/>
</dbReference>
<dbReference type="Pfam" id="PF02909">
    <property type="entry name" value="TetR_C_1"/>
    <property type="match status" value="1"/>
</dbReference>
<dbReference type="InterPro" id="IPR003012">
    <property type="entry name" value="Tet_transcr_reg_TetR"/>
</dbReference>
<feature type="DNA-binding region" description="H-T-H motif" evidence="5">
    <location>
        <begin position="33"/>
        <end position="52"/>
    </location>
</feature>
<dbReference type="GO" id="GO:0003677">
    <property type="term" value="F:DNA binding"/>
    <property type="evidence" value="ECO:0007669"/>
    <property type="project" value="UniProtKB-UniRule"/>
</dbReference>
<protein>
    <submittedName>
        <fullName evidence="7">Transcriptional regulator</fullName>
    </submittedName>
</protein>
<dbReference type="InterPro" id="IPR036271">
    <property type="entry name" value="Tet_transcr_reg_TetR-rel_C_sf"/>
</dbReference>
<evidence type="ECO:0000313" key="8">
    <source>
        <dbReference type="Proteomes" id="UP000051015"/>
    </source>
</evidence>
<evidence type="ECO:0000313" key="7">
    <source>
        <dbReference type="EMBL" id="KRM97099.1"/>
    </source>
</evidence>
<dbReference type="PROSITE" id="PS50977">
    <property type="entry name" value="HTH_TETR_2"/>
    <property type="match status" value="1"/>
</dbReference>
<evidence type="ECO:0000256" key="1">
    <source>
        <dbReference type="ARBA" id="ARBA00022491"/>
    </source>
</evidence>
<name>A0A0R2D950_9LACO</name>
<evidence type="ECO:0000256" key="4">
    <source>
        <dbReference type="ARBA" id="ARBA00023163"/>
    </source>
</evidence>
<dbReference type="Proteomes" id="UP000051015">
    <property type="component" value="Unassembled WGS sequence"/>
</dbReference>
<gene>
    <name evidence="7" type="ORF">FC19_GL000207</name>
</gene>
<sequence length="213" mass="24147">MKPVKPTKETLSRTYILQTALNLLDQAGLQKFTMRKLGQEMNVSPMAVYRYFPNQGALFDGLVELIWRNALILKTCKSTNSSWQEYVTDLMSQLRQTLLKHPHVLPLISTHPIVTRSEFTLVEETLTKLKEKGLNIQPTTVFLINSLTVYTLGFVWAEAIEPADGGKIDSEVMKELQDNSGPLSELLQALQTEQYTSEQQFLMGLKAILTGWK</sequence>
<keyword evidence="3 5" id="KW-0238">DNA-binding</keyword>
<evidence type="ECO:0000256" key="5">
    <source>
        <dbReference type="PROSITE-ProRule" id="PRU00335"/>
    </source>
</evidence>
<dbReference type="InterPro" id="IPR004111">
    <property type="entry name" value="Repressor_TetR_C"/>
</dbReference>
<keyword evidence="1" id="KW-0678">Repressor</keyword>
<reference evidence="7 8" key="1">
    <citation type="journal article" date="2015" name="Genome Announc.">
        <title>Expanding the biotechnology potential of lactobacilli through comparative genomics of 213 strains and associated genera.</title>
        <authorList>
            <person name="Sun Z."/>
            <person name="Harris H.M."/>
            <person name="McCann A."/>
            <person name="Guo C."/>
            <person name="Argimon S."/>
            <person name="Zhang W."/>
            <person name="Yang X."/>
            <person name="Jeffery I.B."/>
            <person name="Cooney J.C."/>
            <person name="Kagawa T.F."/>
            <person name="Liu W."/>
            <person name="Song Y."/>
            <person name="Salvetti E."/>
            <person name="Wrobel A."/>
            <person name="Rasinkangas P."/>
            <person name="Parkhill J."/>
            <person name="Rea M.C."/>
            <person name="O'Sullivan O."/>
            <person name="Ritari J."/>
            <person name="Douillard F.P."/>
            <person name="Paul Ross R."/>
            <person name="Yang R."/>
            <person name="Briner A.E."/>
            <person name="Felis G.E."/>
            <person name="de Vos W.M."/>
            <person name="Barrangou R."/>
            <person name="Klaenhammer T.R."/>
            <person name="Caufield P.W."/>
            <person name="Cui Y."/>
            <person name="Zhang H."/>
            <person name="O'Toole P.W."/>
        </authorList>
    </citation>
    <scope>NUCLEOTIDE SEQUENCE [LARGE SCALE GENOMIC DNA]</scope>
    <source>
        <strain evidence="7 8">DSM 21051</strain>
    </source>
</reference>
<dbReference type="GO" id="GO:0046677">
    <property type="term" value="P:response to antibiotic"/>
    <property type="evidence" value="ECO:0007669"/>
    <property type="project" value="InterPro"/>
</dbReference>
<dbReference type="GO" id="GO:0045892">
    <property type="term" value="P:negative regulation of DNA-templated transcription"/>
    <property type="evidence" value="ECO:0007669"/>
    <property type="project" value="InterPro"/>
</dbReference>
<dbReference type="Pfam" id="PF00440">
    <property type="entry name" value="TetR_N"/>
    <property type="match status" value="1"/>
</dbReference>
<keyword evidence="2" id="KW-0805">Transcription regulation</keyword>
<keyword evidence="8" id="KW-1185">Reference proteome</keyword>
<dbReference type="EMBL" id="AYZD01000009">
    <property type="protein sequence ID" value="KRM97099.1"/>
    <property type="molecule type" value="Genomic_DNA"/>
</dbReference>
<accession>A0A0R2D950</accession>
<comment type="caution">
    <text evidence="7">The sequence shown here is derived from an EMBL/GenBank/DDBJ whole genome shotgun (WGS) entry which is preliminary data.</text>
</comment>
<dbReference type="RefSeq" id="WP_057875282.1">
    <property type="nucleotide sequence ID" value="NZ_AYZD01000009.1"/>
</dbReference>
<dbReference type="STRING" id="1423725.FC19_GL000207"/>
<dbReference type="OrthoDB" id="494991at2"/>
<evidence type="ECO:0000256" key="3">
    <source>
        <dbReference type="ARBA" id="ARBA00023125"/>
    </source>
</evidence>